<reference evidence="2" key="2">
    <citation type="submission" date="2023-05" db="EMBL/GenBank/DDBJ databases">
        <authorList>
            <consortium name="Lawrence Berkeley National Laboratory"/>
            <person name="Steindorff A."/>
            <person name="Hensen N."/>
            <person name="Bonometti L."/>
            <person name="Westerberg I."/>
            <person name="Brannstrom I.O."/>
            <person name="Guillou S."/>
            <person name="Cros-Aarteil S."/>
            <person name="Calhoun S."/>
            <person name="Haridas S."/>
            <person name="Kuo A."/>
            <person name="Mondo S."/>
            <person name="Pangilinan J."/>
            <person name="Riley R."/>
            <person name="Labutti K."/>
            <person name="Andreopoulos B."/>
            <person name="Lipzen A."/>
            <person name="Chen C."/>
            <person name="Yanf M."/>
            <person name="Daum C."/>
            <person name="Ng V."/>
            <person name="Clum A."/>
            <person name="Ohm R."/>
            <person name="Martin F."/>
            <person name="Silar P."/>
            <person name="Natvig D."/>
            <person name="Lalanne C."/>
            <person name="Gautier V."/>
            <person name="Ament-Velasquez S.L."/>
            <person name="Kruys A."/>
            <person name="Hutchinson M.I."/>
            <person name="Powell A.J."/>
            <person name="Barry K."/>
            <person name="Miller A.N."/>
            <person name="Grigoriev I.V."/>
            <person name="Debuchy R."/>
            <person name="Gladieux P."/>
            <person name="Thoren M.H."/>
            <person name="Johannesson H."/>
        </authorList>
    </citation>
    <scope>NUCLEOTIDE SEQUENCE</scope>
    <source>
        <strain evidence="2">PSN243</strain>
    </source>
</reference>
<keyword evidence="1" id="KW-0732">Signal</keyword>
<evidence type="ECO:0000313" key="2">
    <source>
        <dbReference type="EMBL" id="KAK4443041.1"/>
    </source>
</evidence>
<gene>
    <name evidence="2" type="ORF">QBC34DRAFT_478759</name>
</gene>
<dbReference type="AlphaFoldDB" id="A0AAV9G697"/>
<sequence length="181" mass="19877">MLKPTLFLSILPSALAAAPLTGHIYALLYPNINLPSSSSLNSIGCLNALGQLTLSDCAVFSHTPSGYGTLSTAAGNCTFNDKKAPENADSLFKGYAWTCGEHLEVEEKENYYLGPVENWTDEFKLLGNGNLRFFYDVPALPATEEDKIPVWRYLWGSAQVGVPEEHHRIGLLWVKTEKKGV</sequence>
<organism evidence="2 3">
    <name type="scientific">Podospora aff. communis PSN243</name>
    <dbReference type="NCBI Taxonomy" id="3040156"/>
    <lineage>
        <taxon>Eukaryota</taxon>
        <taxon>Fungi</taxon>
        <taxon>Dikarya</taxon>
        <taxon>Ascomycota</taxon>
        <taxon>Pezizomycotina</taxon>
        <taxon>Sordariomycetes</taxon>
        <taxon>Sordariomycetidae</taxon>
        <taxon>Sordariales</taxon>
        <taxon>Podosporaceae</taxon>
        <taxon>Podospora</taxon>
    </lineage>
</organism>
<dbReference type="Proteomes" id="UP001321760">
    <property type="component" value="Unassembled WGS sequence"/>
</dbReference>
<evidence type="ECO:0000256" key="1">
    <source>
        <dbReference type="SAM" id="SignalP"/>
    </source>
</evidence>
<reference evidence="2" key="1">
    <citation type="journal article" date="2023" name="Mol. Phylogenet. Evol.">
        <title>Genome-scale phylogeny and comparative genomics of the fungal order Sordariales.</title>
        <authorList>
            <person name="Hensen N."/>
            <person name="Bonometti L."/>
            <person name="Westerberg I."/>
            <person name="Brannstrom I.O."/>
            <person name="Guillou S."/>
            <person name="Cros-Aarteil S."/>
            <person name="Calhoun S."/>
            <person name="Haridas S."/>
            <person name="Kuo A."/>
            <person name="Mondo S."/>
            <person name="Pangilinan J."/>
            <person name="Riley R."/>
            <person name="LaButti K."/>
            <person name="Andreopoulos B."/>
            <person name="Lipzen A."/>
            <person name="Chen C."/>
            <person name="Yan M."/>
            <person name="Daum C."/>
            <person name="Ng V."/>
            <person name="Clum A."/>
            <person name="Steindorff A."/>
            <person name="Ohm R.A."/>
            <person name="Martin F."/>
            <person name="Silar P."/>
            <person name="Natvig D.O."/>
            <person name="Lalanne C."/>
            <person name="Gautier V."/>
            <person name="Ament-Velasquez S.L."/>
            <person name="Kruys A."/>
            <person name="Hutchinson M.I."/>
            <person name="Powell A.J."/>
            <person name="Barry K."/>
            <person name="Miller A.N."/>
            <person name="Grigoriev I.V."/>
            <person name="Debuchy R."/>
            <person name="Gladieux P."/>
            <person name="Hiltunen Thoren M."/>
            <person name="Johannesson H."/>
        </authorList>
    </citation>
    <scope>NUCLEOTIDE SEQUENCE</scope>
    <source>
        <strain evidence="2">PSN243</strain>
    </source>
</reference>
<evidence type="ECO:0000313" key="3">
    <source>
        <dbReference type="Proteomes" id="UP001321760"/>
    </source>
</evidence>
<comment type="caution">
    <text evidence="2">The sequence shown here is derived from an EMBL/GenBank/DDBJ whole genome shotgun (WGS) entry which is preliminary data.</text>
</comment>
<proteinExistence type="predicted"/>
<accession>A0AAV9G697</accession>
<keyword evidence="3" id="KW-1185">Reference proteome</keyword>
<protein>
    <recommendedName>
        <fullName evidence="4">Ecp2 effector protein domain-containing protein</fullName>
    </recommendedName>
</protein>
<feature type="signal peptide" evidence="1">
    <location>
        <begin position="1"/>
        <end position="16"/>
    </location>
</feature>
<evidence type="ECO:0008006" key="4">
    <source>
        <dbReference type="Google" id="ProtNLM"/>
    </source>
</evidence>
<name>A0AAV9G697_9PEZI</name>
<dbReference type="EMBL" id="MU866001">
    <property type="protein sequence ID" value="KAK4443041.1"/>
    <property type="molecule type" value="Genomic_DNA"/>
</dbReference>
<feature type="chain" id="PRO_5043631153" description="Ecp2 effector protein domain-containing protein" evidence="1">
    <location>
        <begin position="17"/>
        <end position="181"/>
    </location>
</feature>